<dbReference type="AlphaFoldDB" id="A0A6J7PX86"/>
<evidence type="ECO:0000313" key="1">
    <source>
        <dbReference type="EMBL" id="CAB5006674.1"/>
    </source>
</evidence>
<sequence>MPIALEDIAVTLNFTGAHAGTTVGEGDAVAALAAAAAAAALSAAAACSTVGTCTQAAPL</sequence>
<organism evidence="1">
    <name type="scientific">freshwater metagenome</name>
    <dbReference type="NCBI Taxonomy" id="449393"/>
    <lineage>
        <taxon>unclassified sequences</taxon>
        <taxon>metagenomes</taxon>
        <taxon>ecological metagenomes</taxon>
    </lineage>
</organism>
<accession>A0A6J7PX86</accession>
<dbReference type="EMBL" id="CAFBPA010000117">
    <property type="protein sequence ID" value="CAB5006674.1"/>
    <property type="molecule type" value="Genomic_DNA"/>
</dbReference>
<protein>
    <submittedName>
        <fullName evidence="1">Unannotated protein</fullName>
    </submittedName>
</protein>
<proteinExistence type="predicted"/>
<name>A0A6J7PX86_9ZZZZ</name>
<reference evidence="1" key="1">
    <citation type="submission" date="2020-05" db="EMBL/GenBank/DDBJ databases">
        <authorList>
            <person name="Chiriac C."/>
            <person name="Salcher M."/>
            <person name="Ghai R."/>
            <person name="Kavagutti S V."/>
        </authorList>
    </citation>
    <scope>NUCLEOTIDE SEQUENCE</scope>
</reference>
<gene>
    <name evidence="1" type="ORF">UFOPK4043_00855</name>
</gene>